<accession>A0A8D9CQR4</accession>
<evidence type="ECO:0000256" key="1">
    <source>
        <dbReference type="SAM" id="MobiDB-lite"/>
    </source>
</evidence>
<protein>
    <submittedName>
        <fullName evidence="2">Uncharacterized protein</fullName>
    </submittedName>
</protein>
<name>A0A8D9CQR4_BRACM</name>
<gene>
    <name evidence="2" type="ORF">BRAPAZ1V2_A09P36070.2</name>
</gene>
<dbReference type="EMBL" id="LS974625">
    <property type="protein sequence ID" value="CAG7863140.1"/>
    <property type="molecule type" value="Genomic_DNA"/>
</dbReference>
<dbReference type="AlphaFoldDB" id="A0A8D9CQR4"/>
<proteinExistence type="predicted"/>
<evidence type="ECO:0000313" key="3">
    <source>
        <dbReference type="Proteomes" id="UP000694005"/>
    </source>
</evidence>
<dbReference type="Proteomes" id="UP000694005">
    <property type="component" value="Chromosome A09"/>
</dbReference>
<feature type="region of interest" description="Disordered" evidence="1">
    <location>
        <begin position="116"/>
        <end position="144"/>
    </location>
</feature>
<organism evidence="2 3">
    <name type="scientific">Brassica campestris</name>
    <name type="common">Field mustard</name>
    <dbReference type="NCBI Taxonomy" id="3711"/>
    <lineage>
        <taxon>Eukaryota</taxon>
        <taxon>Viridiplantae</taxon>
        <taxon>Streptophyta</taxon>
        <taxon>Embryophyta</taxon>
        <taxon>Tracheophyta</taxon>
        <taxon>Spermatophyta</taxon>
        <taxon>Magnoliopsida</taxon>
        <taxon>eudicotyledons</taxon>
        <taxon>Gunneridae</taxon>
        <taxon>Pentapetalae</taxon>
        <taxon>rosids</taxon>
        <taxon>malvids</taxon>
        <taxon>Brassicales</taxon>
        <taxon>Brassicaceae</taxon>
        <taxon>Brassiceae</taxon>
        <taxon>Brassica</taxon>
    </lineage>
</organism>
<sequence length="156" mass="17007">MAEPHGPPLTRTRTIGPKLEQSLSLSILTSLTFYLGHGTLAFKVLRPAVTRSGPKALDDPNSSTRPQVRQDHPLSTVYVYGCLGMQPQSGGKFCPRLNVGERPIENKYRECLKLSGGKRMGAGDSSRSDAERSNPHAPHGVPRHLHAQGVNLWAPH</sequence>
<dbReference type="Gramene" id="A09p36070.2_BraZ1">
    <property type="protein sequence ID" value="A09p36070.2_BraZ1.CDS"/>
    <property type="gene ID" value="A09g36070.2_BraZ1"/>
</dbReference>
<evidence type="ECO:0000313" key="2">
    <source>
        <dbReference type="EMBL" id="CAG7863140.1"/>
    </source>
</evidence>
<reference evidence="2 3" key="1">
    <citation type="submission" date="2021-07" db="EMBL/GenBank/DDBJ databases">
        <authorList>
            <consortium name="Genoscope - CEA"/>
            <person name="William W."/>
        </authorList>
    </citation>
    <scope>NUCLEOTIDE SEQUENCE [LARGE SCALE GENOMIC DNA]</scope>
</reference>